<dbReference type="InterPro" id="IPR050061">
    <property type="entry name" value="MurCDEF_pg_biosynth"/>
</dbReference>
<evidence type="ECO:0000256" key="3">
    <source>
        <dbReference type="ARBA" id="ARBA00012211"/>
    </source>
</evidence>
<gene>
    <name evidence="12" type="ORF">UFOPK2254_00247</name>
    <name evidence="13" type="ORF">UFOPK2646_00441</name>
    <name evidence="14" type="ORF">UFOPK2907_00095</name>
    <name evidence="15" type="ORF">UFOPK3197_00267</name>
    <name evidence="16" type="ORF">UFOPK3241_00294</name>
    <name evidence="17" type="ORF">UFOPK3707_00149</name>
    <name evidence="18" type="ORF">UFOPK3937_00538</name>
    <name evidence="19" type="ORF">UFOPK4265_00747</name>
    <name evidence="20" type="ORF">UFOPK4401_00469</name>
</gene>
<dbReference type="SUPFAM" id="SSF53623">
    <property type="entry name" value="MurD-like peptide ligases, catalytic domain"/>
    <property type="match status" value="1"/>
</dbReference>
<dbReference type="SUPFAM" id="SSF51984">
    <property type="entry name" value="MurCD N-terminal domain"/>
    <property type="match status" value="1"/>
</dbReference>
<dbReference type="HAMAP" id="MF_00046">
    <property type="entry name" value="MurC"/>
    <property type="match status" value="1"/>
</dbReference>
<evidence type="ECO:0000256" key="8">
    <source>
        <dbReference type="ARBA" id="ARBA00047833"/>
    </source>
</evidence>
<dbReference type="PANTHER" id="PTHR43445">
    <property type="entry name" value="UDP-N-ACETYLMURAMATE--L-ALANINE LIGASE-RELATED"/>
    <property type="match status" value="1"/>
</dbReference>
<dbReference type="InterPro" id="IPR000713">
    <property type="entry name" value="Mur_ligase_N"/>
</dbReference>
<evidence type="ECO:0000256" key="4">
    <source>
        <dbReference type="ARBA" id="ARBA00022490"/>
    </source>
</evidence>
<dbReference type="EMBL" id="CAFAZX010000009">
    <property type="protein sequence ID" value="CAB4840542.1"/>
    <property type="molecule type" value="Genomic_DNA"/>
</dbReference>
<evidence type="ECO:0000313" key="15">
    <source>
        <dbReference type="EMBL" id="CAB4822145.1"/>
    </source>
</evidence>
<feature type="domain" description="Mur ligase central" evidence="11">
    <location>
        <begin position="115"/>
        <end position="294"/>
    </location>
</feature>
<dbReference type="Pfam" id="PF08245">
    <property type="entry name" value="Mur_ligase_M"/>
    <property type="match status" value="1"/>
</dbReference>
<evidence type="ECO:0000313" key="12">
    <source>
        <dbReference type="EMBL" id="CAB4652595.1"/>
    </source>
</evidence>
<dbReference type="Gene3D" id="3.90.190.20">
    <property type="entry name" value="Mur ligase, C-terminal domain"/>
    <property type="match status" value="1"/>
</dbReference>
<comment type="catalytic activity">
    <reaction evidence="8">
        <text>UDP-N-acetyl-alpha-D-muramate + L-alanine + ATP = UDP-N-acetyl-alpha-D-muramoyl-L-alanine + ADP + phosphate + H(+)</text>
        <dbReference type="Rhea" id="RHEA:23372"/>
        <dbReference type="ChEBI" id="CHEBI:15378"/>
        <dbReference type="ChEBI" id="CHEBI:30616"/>
        <dbReference type="ChEBI" id="CHEBI:43474"/>
        <dbReference type="ChEBI" id="CHEBI:57972"/>
        <dbReference type="ChEBI" id="CHEBI:70757"/>
        <dbReference type="ChEBI" id="CHEBI:83898"/>
        <dbReference type="ChEBI" id="CHEBI:456216"/>
        <dbReference type="EC" id="6.3.2.8"/>
    </reaction>
</comment>
<comment type="subcellular location">
    <subcellularLocation>
        <location evidence="1">Cytoplasm</location>
    </subcellularLocation>
</comment>
<evidence type="ECO:0000313" key="18">
    <source>
        <dbReference type="EMBL" id="CAB4977431.1"/>
    </source>
</evidence>
<evidence type="ECO:0000313" key="13">
    <source>
        <dbReference type="EMBL" id="CAB4700528.1"/>
    </source>
</evidence>
<evidence type="ECO:0000256" key="2">
    <source>
        <dbReference type="ARBA" id="ARBA00004752"/>
    </source>
</evidence>
<keyword evidence="4" id="KW-0963">Cytoplasm</keyword>
<dbReference type="EC" id="6.3.2.8" evidence="3"/>
<dbReference type="EMBL" id="CAFBQK010000085">
    <property type="protein sequence ID" value="CAB5051591.1"/>
    <property type="molecule type" value="Genomic_DNA"/>
</dbReference>
<dbReference type="EMBL" id="CAFBMY010000012">
    <property type="protein sequence ID" value="CAB4916969.1"/>
    <property type="molecule type" value="Genomic_DNA"/>
</dbReference>
<dbReference type="SUPFAM" id="SSF53244">
    <property type="entry name" value="MurD-like peptide ligases, peptide-binding domain"/>
    <property type="match status" value="1"/>
</dbReference>
<dbReference type="Pfam" id="PF01225">
    <property type="entry name" value="Mur_ligase"/>
    <property type="match status" value="1"/>
</dbReference>
<dbReference type="UniPathway" id="UPA00219"/>
<dbReference type="InterPro" id="IPR013221">
    <property type="entry name" value="Mur_ligase_cen"/>
</dbReference>
<evidence type="ECO:0000313" key="20">
    <source>
        <dbReference type="EMBL" id="CAB5073537.1"/>
    </source>
</evidence>
<dbReference type="InterPro" id="IPR036615">
    <property type="entry name" value="Mur_ligase_C_dom_sf"/>
</dbReference>
<dbReference type="Gene3D" id="3.40.50.720">
    <property type="entry name" value="NAD(P)-binding Rossmann-like Domain"/>
    <property type="match status" value="1"/>
</dbReference>
<proteinExistence type="inferred from homology"/>
<dbReference type="Pfam" id="PF02875">
    <property type="entry name" value="Mur_ligase_C"/>
    <property type="match status" value="1"/>
</dbReference>
<protein>
    <recommendedName>
        <fullName evidence="3">UDP-N-acetylmuramate--L-alanine ligase</fullName>
        <ecNumber evidence="3">6.3.2.8</ecNumber>
    </recommendedName>
</protein>
<dbReference type="GO" id="GO:0008763">
    <property type="term" value="F:UDP-N-acetylmuramate-L-alanine ligase activity"/>
    <property type="evidence" value="ECO:0007669"/>
    <property type="project" value="UniProtKB-EC"/>
</dbReference>
<dbReference type="InterPro" id="IPR004101">
    <property type="entry name" value="Mur_ligase_C"/>
</dbReference>
<evidence type="ECO:0000256" key="7">
    <source>
        <dbReference type="ARBA" id="ARBA00022840"/>
    </source>
</evidence>
<dbReference type="EMBL" id="CAEZZR010000004">
    <property type="protein sequence ID" value="CAB4764256.1"/>
    <property type="molecule type" value="Genomic_DNA"/>
</dbReference>
<dbReference type="GO" id="GO:0005524">
    <property type="term" value="F:ATP binding"/>
    <property type="evidence" value="ECO:0007669"/>
    <property type="project" value="UniProtKB-KW"/>
</dbReference>
<dbReference type="InterPro" id="IPR036565">
    <property type="entry name" value="Mur-like_cat_sf"/>
</dbReference>
<evidence type="ECO:0000256" key="5">
    <source>
        <dbReference type="ARBA" id="ARBA00022598"/>
    </source>
</evidence>
<evidence type="ECO:0000256" key="1">
    <source>
        <dbReference type="ARBA" id="ARBA00004496"/>
    </source>
</evidence>
<dbReference type="PANTHER" id="PTHR43445:SF3">
    <property type="entry name" value="UDP-N-ACETYLMURAMATE--L-ALANINE LIGASE"/>
    <property type="match status" value="1"/>
</dbReference>
<reference evidence="14" key="1">
    <citation type="submission" date="2020-05" db="EMBL/GenBank/DDBJ databases">
        <authorList>
            <person name="Chiriac C."/>
            <person name="Salcher M."/>
            <person name="Ghai R."/>
            <person name="Kavagutti S V."/>
        </authorList>
    </citation>
    <scope>NUCLEOTIDE SEQUENCE</scope>
</reference>
<evidence type="ECO:0000256" key="6">
    <source>
        <dbReference type="ARBA" id="ARBA00022741"/>
    </source>
</evidence>
<sequence>MKYLLQEFRGKRVHFVGIGGAGMSGLARVMVAESIEVSGSDMKDSSVLSGLRAIGATVHSTHLAQHVEGADYLVFSSAIDMNNPEIVRARELGIPMLSRAQALAVLMSESQSIAVAGTHGKTTTSSMLTVAIQSCGEDPSFAIGGTLTASGSNAHKGTGNHFIAEADESDGSFVEYHPFGAIITNVEHDHVDYFATPEDVVIAFKHFIETISPDGFLVYCADDSGSAALSQGVENISLISYGSAEGAHLRIDQIELTPGGSRARALWRGRSIGELVLNVPGEHNLLNAAGALAAGLALNLPATQLLAGLSTFRGTGRRFELKGQVQGIRVIDDYGHHPTEIIATLNAAKRYATDGRVLVIFQPHRYSRTKAFTSQFAQALEIADKSWVLEVYGASEKPIPGVTGRSITQGMRNGIFEPNFISACEAIVESAQPGDVIVTLGAGDVSSLAPLILEALSKKYQN</sequence>
<dbReference type="EMBL" id="CAFBOJ010000044">
    <property type="protein sequence ID" value="CAB4977431.1"/>
    <property type="molecule type" value="Genomic_DNA"/>
</dbReference>
<evidence type="ECO:0000259" key="11">
    <source>
        <dbReference type="Pfam" id="PF08245"/>
    </source>
</evidence>
<evidence type="ECO:0000259" key="9">
    <source>
        <dbReference type="Pfam" id="PF01225"/>
    </source>
</evidence>
<dbReference type="InterPro" id="IPR005758">
    <property type="entry name" value="UDP-N-AcMur_Ala_ligase_MurC"/>
</dbReference>
<evidence type="ECO:0000313" key="17">
    <source>
        <dbReference type="EMBL" id="CAB4916969.1"/>
    </source>
</evidence>
<evidence type="ECO:0000313" key="16">
    <source>
        <dbReference type="EMBL" id="CAB4840542.1"/>
    </source>
</evidence>
<dbReference type="EMBL" id="CAEZWO010000014">
    <property type="protein sequence ID" value="CAB4652595.1"/>
    <property type="molecule type" value="Genomic_DNA"/>
</dbReference>
<accession>A0A6J6UXK8</accession>
<keyword evidence="6" id="KW-0547">Nucleotide-binding</keyword>
<organism evidence="14">
    <name type="scientific">freshwater metagenome</name>
    <dbReference type="NCBI Taxonomy" id="449393"/>
    <lineage>
        <taxon>unclassified sequences</taxon>
        <taxon>metagenomes</taxon>
        <taxon>ecological metagenomes</taxon>
    </lineage>
</organism>
<evidence type="ECO:0000313" key="14">
    <source>
        <dbReference type="EMBL" id="CAB4764256.1"/>
    </source>
</evidence>
<dbReference type="Gene3D" id="3.40.1190.10">
    <property type="entry name" value="Mur-like, catalytic domain"/>
    <property type="match status" value="1"/>
</dbReference>
<dbReference type="EMBL" id="CAFBRB010000034">
    <property type="protein sequence ID" value="CAB5073537.1"/>
    <property type="molecule type" value="Genomic_DNA"/>
</dbReference>
<name>A0A6J6UXK8_9ZZZZ</name>
<dbReference type="NCBIfam" id="TIGR01082">
    <property type="entry name" value="murC"/>
    <property type="match status" value="1"/>
</dbReference>
<feature type="domain" description="Mur ligase N-terminal catalytic" evidence="9">
    <location>
        <begin position="13"/>
        <end position="109"/>
    </location>
</feature>
<dbReference type="GO" id="GO:0005737">
    <property type="term" value="C:cytoplasm"/>
    <property type="evidence" value="ECO:0007669"/>
    <property type="project" value="UniProtKB-SubCell"/>
</dbReference>
<dbReference type="EMBL" id="CAFABI010000018">
    <property type="protein sequence ID" value="CAB4822145.1"/>
    <property type="molecule type" value="Genomic_DNA"/>
</dbReference>
<dbReference type="EMBL" id="CAEZYB010000034">
    <property type="protein sequence ID" value="CAB4700528.1"/>
    <property type="molecule type" value="Genomic_DNA"/>
</dbReference>
<evidence type="ECO:0000259" key="10">
    <source>
        <dbReference type="Pfam" id="PF02875"/>
    </source>
</evidence>
<comment type="pathway">
    <text evidence="2">Cell wall biogenesis; peptidoglycan biosynthesis.</text>
</comment>
<keyword evidence="7" id="KW-0067">ATP-binding</keyword>
<dbReference type="GO" id="GO:0009252">
    <property type="term" value="P:peptidoglycan biosynthetic process"/>
    <property type="evidence" value="ECO:0007669"/>
    <property type="project" value="UniProtKB-UniPathway"/>
</dbReference>
<dbReference type="AlphaFoldDB" id="A0A6J6UXK8"/>
<keyword evidence="5" id="KW-0436">Ligase</keyword>
<evidence type="ECO:0000313" key="19">
    <source>
        <dbReference type="EMBL" id="CAB5051591.1"/>
    </source>
</evidence>
<feature type="domain" description="Mur ligase C-terminal" evidence="10">
    <location>
        <begin position="317"/>
        <end position="443"/>
    </location>
</feature>